<evidence type="ECO:0000313" key="2">
    <source>
        <dbReference type="EMBL" id="AGC71719.1"/>
    </source>
</evidence>
<dbReference type="InterPro" id="IPR023614">
    <property type="entry name" value="Porin_dom_sf"/>
</dbReference>
<feature type="region of interest" description="Disordered" evidence="1">
    <location>
        <begin position="34"/>
        <end position="73"/>
    </location>
</feature>
<dbReference type="EMBL" id="JX649880">
    <property type="protein sequence ID" value="AGC71719.1"/>
    <property type="molecule type" value="Genomic_DNA"/>
</dbReference>
<evidence type="ECO:0008006" key="3">
    <source>
        <dbReference type="Google" id="ProtNLM"/>
    </source>
</evidence>
<dbReference type="AlphaFoldDB" id="L7VW02"/>
<feature type="compositionally biased region" description="Basic residues" evidence="1">
    <location>
        <begin position="34"/>
        <end position="44"/>
    </location>
</feature>
<reference evidence="2" key="1">
    <citation type="submission" date="2012-09" db="EMBL/GenBank/DDBJ databases">
        <title>Metagenomic Characterization of a Microbial Community in Wastewater Detects High Levels of Antibiotic Resistance.</title>
        <authorList>
            <person name="Abrams M."/>
            <person name="Caldwell A."/>
            <person name="Vandaei E."/>
            <person name="Lee W."/>
            <person name="Perrott J."/>
            <person name="Khan S.Y."/>
            <person name="Ta J."/>
            <person name="Romero D."/>
            <person name="Nguyen V."/>
            <person name="Pourmand N."/>
            <person name="Ouverney C.C."/>
        </authorList>
    </citation>
    <scope>NUCLEOTIDE SEQUENCE</scope>
</reference>
<dbReference type="SUPFAM" id="SSF56935">
    <property type="entry name" value="Porins"/>
    <property type="match status" value="1"/>
</dbReference>
<organism evidence="2">
    <name type="scientific">uncultured bacterium A1Q1_fos_300</name>
    <dbReference type="NCBI Taxonomy" id="1256571"/>
    <lineage>
        <taxon>Bacteria</taxon>
        <taxon>environmental samples</taxon>
    </lineage>
</organism>
<dbReference type="Gene3D" id="2.40.160.10">
    <property type="entry name" value="Porin"/>
    <property type="match status" value="1"/>
</dbReference>
<evidence type="ECO:0000256" key="1">
    <source>
        <dbReference type="SAM" id="MobiDB-lite"/>
    </source>
</evidence>
<protein>
    <recommendedName>
        <fullName evidence="3">Porin</fullName>
    </recommendedName>
</protein>
<sequence length="495" mass="53998">MLQLLVHRYIKSLSLLIAAFVVLGSFDVEAARRRKGRAKPRKVERRATTTAPAAADSESDEGSDEPAVASPAAAVVSAGSGSEEIIPGSGTGVVAEGEAPGTAKGAPTLLITGFVDMGFAFAQNKGVGYAKDVGNNFEQYADKTAVFVGDPASTYMNTRHEAHDLGEAGNFPLAFDGMQGKGHPMGAINSATIDLIAELSDKVRLQVSTEFLPRQPVVQNQTGMGSFVNLDMAFLDYKPLDQYDITITAGKFIGITGIEYRWRRAPDRWTVTPTLVGRYMNGNPIGVKVRGKHFDKRFIWNVGVTNGNSFTNDTRIFESVETNSGKTYSGRLSYDFAFGPITLLEIGASGSYGPQDGQISNTPKQWDVGPDFQIAWNALQIRGQWFKVNTDGGGINETKNYIAEAWYVEGMYSFPGLLSMNTVGIYTRFSRRKADEIDPKYVFIVDVSQITPGVRIDITESIIFKAEYSINLEVGYISKYAFDNNIFTSSLVAKF</sequence>
<name>L7VW02_9BACT</name>
<accession>L7VW02</accession>
<proteinExistence type="predicted"/>